<name>A0ABX7CDQ2_9HYPH</name>
<protein>
    <recommendedName>
        <fullName evidence="4">DUF2946 domain-containing protein</fullName>
    </recommendedName>
</protein>
<keyword evidence="1" id="KW-0732">Signal</keyword>
<feature type="chain" id="PRO_5046916587" description="DUF2946 domain-containing protein" evidence="1">
    <location>
        <begin position="27"/>
        <end position="106"/>
    </location>
</feature>
<dbReference type="RefSeq" id="WP_201635090.1">
    <property type="nucleotide sequence ID" value="NZ_CP068046.1"/>
</dbReference>
<evidence type="ECO:0000313" key="3">
    <source>
        <dbReference type="Proteomes" id="UP000595857"/>
    </source>
</evidence>
<reference evidence="2 3" key="1">
    <citation type="submission" date="2021-01" db="EMBL/GenBank/DDBJ databases">
        <title>Genome seq and assembly of Devosia sp. LEGU1.</title>
        <authorList>
            <person name="Chhetri G."/>
        </authorList>
    </citation>
    <scope>NUCLEOTIDE SEQUENCE [LARGE SCALE GENOMIC DNA]</scope>
    <source>
        <strain evidence="2 3">LEGU1</strain>
    </source>
</reference>
<gene>
    <name evidence="2" type="ORF">JI748_03415</name>
</gene>
<sequence>MKLLCSIVNTTALIIVLLMGAISVHADEGARSGHTHFEVADMSSHGASEDDHPGSGETAIHCGAPILAAEPVSVHCALRADNVVYFGDDPVTELSLSVDASRPPRT</sequence>
<feature type="signal peptide" evidence="1">
    <location>
        <begin position="1"/>
        <end position="26"/>
    </location>
</feature>
<accession>A0ABX7CDQ2</accession>
<evidence type="ECO:0000313" key="2">
    <source>
        <dbReference type="EMBL" id="QQR40076.1"/>
    </source>
</evidence>
<evidence type="ECO:0000256" key="1">
    <source>
        <dbReference type="SAM" id="SignalP"/>
    </source>
</evidence>
<evidence type="ECO:0008006" key="4">
    <source>
        <dbReference type="Google" id="ProtNLM"/>
    </source>
</evidence>
<proteinExistence type="predicted"/>
<dbReference type="EMBL" id="CP068046">
    <property type="protein sequence ID" value="QQR40076.1"/>
    <property type="molecule type" value="Genomic_DNA"/>
</dbReference>
<keyword evidence="3" id="KW-1185">Reference proteome</keyword>
<dbReference type="Proteomes" id="UP000595857">
    <property type="component" value="Chromosome"/>
</dbReference>
<organism evidence="2 3">
    <name type="scientific">Devosia rhizoryzae</name>
    <dbReference type="NCBI Taxonomy" id="2774137"/>
    <lineage>
        <taxon>Bacteria</taxon>
        <taxon>Pseudomonadati</taxon>
        <taxon>Pseudomonadota</taxon>
        <taxon>Alphaproteobacteria</taxon>
        <taxon>Hyphomicrobiales</taxon>
        <taxon>Devosiaceae</taxon>
        <taxon>Devosia</taxon>
    </lineage>
</organism>